<evidence type="ECO:0000313" key="1">
    <source>
        <dbReference type="EMBL" id="KXA63052.1"/>
    </source>
</evidence>
<dbReference type="Proteomes" id="UP000070226">
    <property type="component" value="Unassembled WGS sequence"/>
</dbReference>
<sequence length="41" mass="4774">IKKTTIMIKRIVAPIVAPFLIIVEESELLILCEYFKVEKLK</sequence>
<proteinExistence type="predicted"/>
<reference evidence="1 2" key="1">
    <citation type="submission" date="2016-01" db="EMBL/GenBank/DDBJ databases">
        <authorList>
            <person name="Oliw E.H."/>
        </authorList>
    </citation>
    <scope>NUCLEOTIDE SEQUENCE [LARGE SCALE GENOMIC DNA]</scope>
    <source>
        <strain evidence="1 2">CMW7756B</strain>
    </source>
</reference>
<evidence type="ECO:0000313" key="2">
    <source>
        <dbReference type="Proteomes" id="UP000070226"/>
    </source>
</evidence>
<gene>
    <name evidence="1" type="ORF">HMPREF3233_01371</name>
</gene>
<dbReference type="EMBL" id="LRQT01000075">
    <property type="protein sequence ID" value="KXA63052.1"/>
    <property type="molecule type" value="Genomic_DNA"/>
</dbReference>
<accession>A0A133S3H1</accession>
<name>A0A133S3H1_9FIRM</name>
<organism evidence="1">
    <name type="scientific">Veillonella atypica</name>
    <dbReference type="NCBI Taxonomy" id="39777"/>
    <lineage>
        <taxon>Bacteria</taxon>
        <taxon>Bacillati</taxon>
        <taxon>Bacillota</taxon>
        <taxon>Negativicutes</taxon>
        <taxon>Veillonellales</taxon>
        <taxon>Veillonellaceae</taxon>
        <taxon>Veillonella</taxon>
    </lineage>
</organism>
<dbReference type="AlphaFoldDB" id="A0A133S3H1"/>
<feature type="non-terminal residue" evidence="1">
    <location>
        <position position="1"/>
    </location>
</feature>
<protein>
    <submittedName>
        <fullName evidence="1">Uncharacterized protein</fullName>
    </submittedName>
</protein>
<comment type="caution">
    <text evidence="1">The sequence shown here is derived from an EMBL/GenBank/DDBJ whole genome shotgun (WGS) entry which is preliminary data.</text>
</comment>